<keyword evidence="2" id="KW-1185">Reference proteome</keyword>
<evidence type="ECO:0000313" key="1">
    <source>
        <dbReference type="EMBL" id="RNL80411.1"/>
    </source>
</evidence>
<dbReference type="Gene3D" id="3.30.110.190">
    <property type="match status" value="1"/>
</dbReference>
<sequence>MTGLLSRALEQSTAAGKDELFHRILDQIVPDEARIISALSDGSVSPLVSVHALSRAGLLGEALIENASLVGRTANVALPALTPTYVGHLLALGLLETGPEDSDLKDEYQILSADTAVLKAIKAGSRGPLPARVEKRTVRLSALGQSLWAASMGPAQ</sequence>
<dbReference type="Proteomes" id="UP000277094">
    <property type="component" value="Unassembled WGS sequence"/>
</dbReference>
<comment type="caution">
    <text evidence="1">The sequence shown here is derived from an EMBL/GenBank/DDBJ whole genome shotgun (WGS) entry which is preliminary data.</text>
</comment>
<protein>
    <submittedName>
        <fullName evidence="1">DUF4393 domain-containing protein</fullName>
    </submittedName>
</protein>
<accession>A0A3N0DXW9</accession>
<name>A0A3N0DXW9_9ACTN</name>
<organism evidence="1 2">
    <name type="scientific">Nocardioides marmorisolisilvae</name>
    <dbReference type="NCBI Taxonomy" id="1542737"/>
    <lineage>
        <taxon>Bacteria</taxon>
        <taxon>Bacillati</taxon>
        <taxon>Actinomycetota</taxon>
        <taxon>Actinomycetes</taxon>
        <taxon>Propionibacteriales</taxon>
        <taxon>Nocardioidaceae</taxon>
        <taxon>Nocardioides</taxon>
    </lineage>
</organism>
<dbReference type="InterPro" id="IPR025506">
    <property type="entry name" value="Abi_alpha"/>
</dbReference>
<proteinExistence type="predicted"/>
<dbReference type="AlphaFoldDB" id="A0A3N0DXW9"/>
<dbReference type="EMBL" id="RJSG01000002">
    <property type="protein sequence ID" value="RNL80411.1"/>
    <property type="molecule type" value="Genomic_DNA"/>
</dbReference>
<dbReference type="Pfam" id="PF14337">
    <property type="entry name" value="Abi_alpha"/>
    <property type="match status" value="1"/>
</dbReference>
<evidence type="ECO:0000313" key="2">
    <source>
        <dbReference type="Proteomes" id="UP000277094"/>
    </source>
</evidence>
<gene>
    <name evidence="1" type="ORF">EFL95_09865</name>
</gene>
<reference evidence="1 2" key="1">
    <citation type="submission" date="2018-11" db="EMBL/GenBank/DDBJ databases">
        <authorList>
            <person name="Li F."/>
        </authorList>
    </citation>
    <scope>NUCLEOTIDE SEQUENCE [LARGE SCALE GENOMIC DNA]</scope>
    <source>
        <strain evidence="1 2">KIS18-7</strain>
    </source>
</reference>
<dbReference type="OrthoDB" id="3783346at2"/>